<reference evidence="7 8" key="1">
    <citation type="submission" date="2015-03" db="EMBL/GenBank/DDBJ databases">
        <authorList>
            <person name="Murphy D."/>
        </authorList>
    </citation>
    <scope>NUCLEOTIDE SEQUENCE [LARGE SCALE GENOMIC DNA]</scope>
    <source>
        <strain evidence="7 8">OL-4</strain>
    </source>
</reference>
<dbReference type="GO" id="GO:0003857">
    <property type="term" value="F:(3S)-3-hydroxyacyl-CoA dehydrogenase (NAD+) activity"/>
    <property type="evidence" value="ECO:0007669"/>
    <property type="project" value="UniProtKB-EC"/>
</dbReference>
<keyword evidence="8" id="KW-1185">Reference proteome</keyword>
<dbReference type="RefSeq" id="WP_046499348.1">
    <property type="nucleotide sequence ID" value="NZ_CGIH01000042.1"/>
</dbReference>
<organism evidence="7 8">
    <name type="scientific">Syntrophomonas zehnderi OL-4</name>
    <dbReference type="NCBI Taxonomy" id="690567"/>
    <lineage>
        <taxon>Bacteria</taxon>
        <taxon>Bacillati</taxon>
        <taxon>Bacillota</taxon>
        <taxon>Clostridia</taxon>
        <taxon>Eubacteriales</taxon>
        <taxon>Syntrophomonadaceae</taxon>
        <taxon>Syntrophomonas</taxon>
    </lineage>
</organism>
<comment type="catalytic activity">
    <reaction evidence="4">
        <text>a (3S)-3-hydroxyacyl-CoA + NAD(+) = a 3-oxoacyl-CoA + NADH + H(+)</text>
        <dbReference type="Rhea" id="RHEA:22432"/>
        <dbReference type="ChEBI" id="CHEBI:15378"/>
        <dbReference type="ChEBI" id="CHEBI:57318"/>
        <dbReference type="ChEBI" id="CHEBI:57540"/>
        <dbReference type="ChEBI" id="CHEBI:57945"/>
        <dbReference type="ChEBI" id="CHEBI:90726"/>
        <dbReference type="EC" id="1.1.1.35"/>
    </reaction>
</comment>
<dbReference type="Gene3D" id="3.90.226.10">
    <property type="entry name" value="2-enoyl-CoA Hydratase, Chain A, domain 1"/>
    <property type="match status" value="1"/>
</dbReference>
<name>A0A0E4CKP9_9FIRM</name>
<dbReference type="Pfam" id="PF00725">
    <property type="entry name" value="3HCDH"/>
    <property type="match status" value="1"/>
</dbReference>
<feature type="domain" description="3-hydroxyacyl-CoA dehydrogenase NAD binding" evidence="6">
    <location>
        <begin position="7"/>
        <end position="204"/>
    </location>
</feature>
<dbReference type="EMBL" id="CGIH01000042">
    <property type="protein sequence ID" value="CQB51956.1"/>
    <property type="molecule type" value="Genomic_DNA"/>
</dbReference>
<dbReference type="InterPro" id="IPR006176">
    <property type="entry name" value="3-OHacyl-CoA_DH_NAD-bd"/>
</dbReference>
<comment type="similarity">
    <text evidence="1">Belongs to the 3-hydroxyacyl-CoA dehydrogenase family.</text>
</comment>
<dbReference type="AlphaFoldDB" id="A0A0E4CKP9"/>
<dbReference type="SUPFAM" id="SSF52096">
    <property type="entry name" value="ClpP/crotonase"/>
    <property type="match status" value="1"/>
</dbReference>
<dbReference type="Pfam" id="PF02737">
    <property type="entry name" value="3HCDH_N"/>
    <property type="match status" value="1"/>
</dbReference>
<dbReference type="GO" id="GO:0006631">
    <property type="term" value="P:fatty acid metabolic process"/>
    <property type="evidence" value="ECO:0007669"/>
    <property type="project" value="InterPro"/>
</dbReference>
<dbReference type="PANTHER" id="PTHR48075">
    <property type="entry name" value="3-HYDROXYACYL-COA DEHYDROGENASE FAMILY PROTEIN"/>
    <property type="match status" value="1"/>
</dbReference>
<evidence type="ECO:0000259" key="6">
    <source>
        <dbReference type="Pfam" id="PF02737"/>
    </source>
</evidence>
<dbReference type="GO" id="GO:0070403">
    <property type="term" value="F:NAD+ binding"/>
    <property type="evidence" value="ECO:0007669"/>
    <property type="project" value="InterPro"/>
</dbReference>
<evidence type="ECO:0000256" key="1">
    <source>
        <dbReference type="ARBA" id="ARBA00009463"/>
    </source>
</evidence>
<evidence type="ECO:0000256" key="2">
    <source>
        <dbReference type="ARBA" id="ARBA00023002"/>
    </source>
</evidence>
<keyword evidence="3" id="KW-0520">NAD</keyword>
<dbReference type="Gene3D" id="3.40.50.720">
    <property type="entry name" value="NAD(P)-binding Rossmann-like Domain"/>
    <property type="match status" value="1"/>
</dbReference>
<evidence type="ECO:0000259" key="5">
    <source>
        <dbReference type="Pfam" id="PF00725"/>
    </source>
</evidence>
<proteinExistence type="inferred from homology"/>
<dbReference type="STRING" id="690567.2419"/>
<accession>A0A0E4CKP9</accession>
<evidence type="ECO:0000256" key="3">
    <source>
        <dbReference type="ARBA" id="ARBA00023027"/>
    </source>
</evidence>
<keyword evidence="2" id="KW-0560">Oxidoreductase</keyword>
<evidence type="ECO:0000256" key="4">
    <source>
        <dbReference type="ARBA" id="ARBA00049556"/>
    </source>
</evidence>
<dbReference type="SUPFAM" id="SSF51735">
    <property type="entry name" value="NAD(P)-binding Rossmann-fold domains"/>
    <property type="match status" value="1"/>
</dbReference>
<dbReference type="InterPro" id="IPR029045">
    <property type="entry name" value="ClpP/crotonase-like_dom_sf"/>
</dbReference>
<feature type="domain" description="3-hydroxyacyl-CoA dehydrogenase C-terminal" evidence="5">
    <location>
        <begin position="208"/>
        <end position="307"/>
    </location>
</feature>
<dbReference type="SUPFAM" id="SSF48179">
    <property type="entry name" value="6-phosphogluconate dehydrogenase C-terminal domain-like"/>
    <property type="match status" value="2"/>
</dbReference>
<dbReference type="InterPro" id="IPR008927">
    <property type="entry name" value="6-PGluconate_DH-like_C_sf"/>
</dbReference>
<evidence type="ECO:0000313" key="7">
    <source>
        <dbReference type="EMBL" id="CQB51956.1"/>
    </source>
</evidence>
<protein>
    <submittedName>
        <fullName evidence="7">Dehydrogenase, multihelical</fullName>
    </submittedName>
</protein>
<dbReference type="Gene3D" id="1.10.1040.50">
    <property type="match status" value="1"/>
</dbReference>
<dbReference type="Proteomes" id="UP000045545">
    <property type="component" value="Unassembled WGS sequence"/>
</dbReference>
<dbReference type="InterPro" id="IPR036291">
    <property type="entry name" value="NAD(P)-bd_dom_sf"/>
</dbReference>
<dbReference type="PANTHER" id="PTHR48075:SF7">
    <property type="entry name" value="3-HYDROXYACYL-COA DEHYDROGENASE-RELATED"/>
    <property type="match status" value="1"/>
</dbReference>
<sequence>MKKRIRKVAIIGSGTMGGGIAALLAGAGIRSYLLDIVPKELTDKEKAAGLTTDSPAFRNRIAESNKALLLKSRPAQFMQKADADLVTCGNTEDHIGVLAECDWVVEVVPEVIEIKKAVLKNIAANIKPGTFVTSNTSSISINKIVEDMPLEFRQYWMGTHFFNPVRYMKLLELIPGKDTLPEVVEFFADFGERVLGKGIVYAKDTPAFVANRLGNWAGPSVTQLMMELGLTVPEVDALTGSAIGRPGTGTFGLFDMVGVDIAVLSTLEVQHNVDSPEEKAMYTPAPFLQKMLDNNMLGAKTKGGFYKRVGKEKQVLDVNTFEYGPIVKPDLPSLAAAKAAKSVPEKVTAFFESDDKGGQFIWKHVAGLFLYAASKIPEVSDDVLNMDRALNWGYNHQMGPFQLFSALDLPKYIARMKAEGMSVPAWIDEMLAAGITSFYKTEAGVDYYYSIPDKKYVEIAVSPSAIILPRLKAQNKIVSSTASGTLYDLGDGVLGLDTHSMANCVTVDLWDTIAAAQAELEKPAWEGMVISGAGKDFMGNATDFFTMMNLANEKKFDDIDAILKKGQSVLKANKYNLKPVVVAAKGKCLAAGCDLITQCSAAQVSGETYAGHVEIGFGLIPAFGGVKESVLRVVDRISKGDNPFPVNFVQPEFEAIAQAKVGTSAKEVMKLSYLRPTDGISLNEDFLLTDAKKRVLDMVNAGYSAPVSRPFKAFGQTAVDLLVVGTKGMMWAGVISEYDWEILCSIINIYAGGGVSTGMEITEDYLLELEREAFLKLIGNQKTLDRILSMVTKGKPLRN</sequence>
<dbReference type="InterPro" id="IPR006108">
    <property type="entry name" value="3HC_DH_C"/>
</dbReference>
<evidence type="ECO:0000313" key="8">
    <source>
        <dbReference type="Proteomes" id="UP000045545"/>
    </source>
</evidence>
<gene>
    <name evidence="7" type="ORF">2419</name>
</gene>